<comment type="caution">
    <text evidence="9">The sequence shown here is derived from an EMBL/GenBank/DDBJ whole genome shotgun (WGS) entry which is preliminary data.</text>
</comment>
<dbReference type="AlphaFoldDB" id="A0ABD2PZ48"/>
<accession>A0ABD2PZ48</accession>
<feature type="region of interest" description="Disordered" evidence="7">
    <location>
        <begin position="399"/>
        <end position="424"/>
    </location>
</feature>
<dbReference type="PANTHER" id="PTHR45815">
    <property type="entry name" value="PROTEIN DISULFIDE-ISOMERASE A6"/>
    <property type="match status" value="1"/>
</dbReference>
<sequence length="424" mass="46778">MFSKFSELSSKFPGLAIVLIYCFIAQTSNALYTSSDDVIELTDSNFDSKVTSSNGVWIVEFYSPNCGHCVQFAPAYKKAASVLKGVINVGAVDVTRHSSLGSRFSIRGYPTVKIFAHDKKSPQEYQGQRTAESLIQEGVNAAQKMIMKRAGGSGSSGSSSGESEVVEITDGNFDKKVLQSDKMWFIGQKMKPDFEAAARKMQGKVMFGSVDATVHQALAGKFNVRGYPTLYFFGADKKNPSPYESGRTLADMVSYLEDKFLADLPPPKAVELTKPDDMDICKQKQLCIIAALPDLLDCQSKCRKDYIKAIEKAGEKHKVNDWRYFWTSAGQQADLEKAFNLGGFGYPTLIAVNSKKQKFATMRGSFSADGIHEFLRDVSLGGRSISLQDAPEMPKIVKVEPWDGKDGQMPDVEEIDLDDLKDEL</sequence>
<dbReference type="Pfam" id="PF00085">
    <property type="entry name" value="Thioredoxin"/>
    <property type="match status" value="2"/>
</dbReference>
<dbReference type="PANTHER" id="PTHR45815:SF2">
    <property type="entry name" value="PROTEIN DISULFIDE-ISOMERASE"/>
    <property type="match status" value="1"/>
</dbReference>
<dbReference type="Proteomes" id="UP001626550">
    <property type="component" value="Unassembled WGS sequence"/>
</dbReference>
<dbReference type="EMBL" id="JBJKFK010001591">
    <property type="protein sequence ID" value="KAL3312698.1"/>
    <property type="molecule type" value="Genomic_DNA"/>
</dbReference>
<dbReference type="InterPro" id="IPR036249">
    <property type="entry name" value="Thioredoxin-like_sf"/>
</dbReference>
<keyword evidence="4" id="KW-1015">Disulfide bond</keyword>
<dbReference type="InterPro" id="IPR013766">
    <property type="entry name" value="Thioredoxin_domain"/>
</dbReference>
<evidence type="ECO:0000313" key="9">
    <source>
        <dbReference type="EMBL" id="KAL3312698.1"/>
    </source>
</evidence>
<evidence type="ECO:0000256" key="2">
    <source>
        <dbReference type="ARBA" id="ARBA00004319"/>
    </source>
</evidence>
<evidence type="ECO:0000256" key="7">
    <source>
        <dbReference type="SAM" id="MobiDB-lite"/>
    </source>
</evidence>
<feature type="compositionally biased region" description="Basic and acidic residues" evidence="7">
    <location>
        <begin position="399"/>
        <end position="408"/>
    </location>
</feature>
<dbReference type="GO" id="GO:0003756">
    <property type="term" value="F:protein disulfide isomerase activity"/>
    <property type="evidence" value="ECO:0007669"/>
    <property type="project" value="UniProtKB-EC"/>
</dbReference>
<gene>
    <name evidence="9" type="ORF">Ciccas_008706</name>
</gene>
<dbReference type="Gene3D" id="3.40.30.10">
    <property type="entry name" value="Glutaredoxin"/>
    <property type="match status" value="2"/>
</dbReference>
<organism evidence="9 10">
    <name type="scientific">Cichlidogyrus casuarinus</name>
    <dbReference type="NCBI Taxonomy" id="1844966"/>
    <lineage>
        <taxon>Eukaryota</taxon>
        <taxon>Metazoa</taxon>
        <taxon>Spiralia</taxon>
        <taxon>Lophotrochozoa</taxon>
        <taxon>Platyhelminthes</taxon>
        <taxon>Monogenea</taxon>
        <taxon>Monopisthocotylea</taxon>
        <taxon>Dactylogyridea</taxon>
        <taxon>Ancyrocephalidae</taxon>
        <taxon>Cichlidogyrus</taxon>
    </lineage>
</organism>
<comment type="catalytic activity">
    <reaction evidence="1">
        <text>Catalyzes the rearrangement of -S-S- bonds in proteins.</text>
        <dbReference type="EC" id="5.3.4.1"/>
    </reaction>
</comment>
<keyword evidence="10" id="KW-1185">Reference proteome</keyword>
<dbReference type="SUPFAM" id="SSF52833">
    <property type="entry name" value="Thioredoxin-like"/>
    <property type="match status" value="3"/>
</dbReference>
<evidence type="ECO:0000313" key="10">
    <source>
        <dbReference type="Proteomes" id="UP001626550"/>
    </source>
</evidence>
<dbReference type="CDD" id="cd02961">
    <property type="entry name" value="PDI_a_family"/>
    <property type="match status" value="1"/>
</dbReference>
<dbReference type="CDD" id="cd03001">
    <property type="entry name" value="PDI_a_P5"/>
    <property type="match status" value="1"/>
</dbReference>
<keyword evidence="6" id="KW-0676">Redox-active center</keyword>
<dbReference type="PROSITE" id="PS51352">
    <property type="entry name" value="THIOREDOXIN_2"/>
    <property type="match status" value="1"/>
</dbReference>
<feature type="domain" description="Thioredoxin" evidence="8">
    <location>
        <begin position="30"/>
        <end position="144"/>
    </location>
</feature>
<evidence type="ECO:0000256" key="3">
    <source>
        <dbReference type="ARBA" id="ARBA00012723"/>
    </source>
</evidence>
<reference evidence="9 10" key="1">
    <citation type="submission" date="2024-11" db="EMBL/GenBank/DDBJ databases">
        <title>Adaptive evolution of stress response genes in parasites aligns with host niche diversity.</title>
        <authorList>
            <person name="Hahn C."/>
            <person name="Resl P."/>
        </authorList>
    </citation>
    <scope>NUCLEOTIDE SEQUENCE [LARGE SCALE GENOMIC DNA]</scope>
    <source>
        <strain evidence="9">EGGRZ-B1_66</strain>
        <tissue evidence="9">Body</tissue>
    </source>
</reference>
<dbReference type="InterPro" id="IPR017937">
    <property type="entry name" value="Thioredoxin_CS"/>
</dbReference>
<name>A0ABD2PZ48_9PLAT</name>
<dbReference type="PROSITE" id="PS00194">
    <property type="entry name" value="THIOREDOXIN_1"/>
    <property type="match status" value="1"/>
</dbReference>
<evidence type="ECO:0000256" key="5">
    <source>
        <dbReference type="ARBA" id="ARBA00023235"/>
    </source>
</evidence>
<keyword evidence="5" id="KW-0413">Isomerase</keyword>
<protein>
    <recommendedName>
        <fullName evidence="3">protein disulfide-isomerase</fullName>
        <ecNumber evidence="3">5.3.4.1</ecNumber>
    </recommendedName>
</protein>
<feature type="compositionally biased region" description="Acidic residues" evidence="7">
    <location>
        <begin position="411"/>
        <end position="424"/>
    </location>
</feature>
<proteinExistence type="predicted"/>
<dbReference type="Pfam" id="PF24541">
    <property type="entry name" value="Thioredox_PDIA6_C"/>
    <property type="match status" value="1"/>
</dbReference>
<dbReference type="GO" id="GO:0005788">
    <property type="term" value="C:endoplasmic reticulum lumen"/>
    <property type="evidence" value="ECO:0007669"/>
    <property type="project" value="UniProtKB-SubCell"/>
</dbReference>
<comment type="subcellular location">
    <subcellularLocation>
        <location evidence="2">Endoplasmic reticulum lumen</location>
    </subcellularLocation>
</comment>
<evidence type="ECO:0000256" key="6">
    <source>
        <dbReference type="ARBA" id="ARBA00023284"/>
    </source>
</evidence>
<dbReference type="EC" id="5.3.4.1" evidence="3"/>
<evidence type="ECO:0000256" key="1">
    <source>
        <dbReference type="ARBA" id="ARBA00001182"/>
    </source>
</evidence>
<evidence type="ECO:0000256" key="4">
    <source>
        <dbReference type="ARBA" id="ARBA00023157"/>
    </source>
</evidence>
<dbReference type="InterPro" id="IPR057305">
    <property type="entry name" value="Thioredox_PDIA6_C"/>
</dbReference>
<evidence type="ECO:0000259" key="8">
    <source>
        <dbReference type="PROSITE" id="PS51352"/>
    </source>
</evidence>